<dbReference type="InterPro" id="IPR036465">
    <property type="entry name" value="vWFA_dom_sf"/>
</dbReference>
<dbReference type="PANTHER" id="PTHR22550:SF14">
    <property type="entry name" value="VWFA DOMAIN-CONTAINING PROTEIN"/>
    <property type="match status" value="1"/>
</dbReference>
<dbReference type="Pfam" id="PF13519">
    <property type="entry name" value="VWA_2"/>
    <property type="match status" value="1"/>
</dbReference>
<keyword evidence="6" id="KW-1185">Reference proteome</keyword>
<feature type="transmembrane region" description="Helical" evidence="3">
    <location>
        <begin position="6"/>
        <end position="25"/>
    </location>
</feature>
<dbReference type="PANTHER" id="PTHR22550">
    <property type="entry name" value="SPORE GERMINATION PROTEIN"/>
    <property type="match status" value="1"/>
</dbReference>
<feature type="domain" description="VWFA" evidence="4">
    <location>
        <begin position="92"/>
        <end position="190"/>
    </location>
</feature>
<keyword evidence="3" id="KW-0812">Transmembrane</keyword>
<dbReference type="Gene3D" id="1.25.40.10">
    <property type="entry name" value="Tetratricopeptide repeat domain"/>
    <property type="match status" value="1"/>
</dbReference>
<dbReference type="SUPFAM" id="SSF48452">
    <property type="entry name" value="TPR-like"/>
    <property type="match status" value="1"/>
</dbReference>
<keyword evidence="1" id="KW-0802">TPR repeat</keyword>
<evidence type="ECO:0000256" key="3">
    <source>
        <dbReference type="SAM" id="Phobius"/>
    </source>
</evidence>
<feature type="compositionally biased region" description="Polar residues" evidence="2">
    <location>
        <begin position="516"/>
        <end position="531"/>
    </location>
</feature>
<evidence type="ECO:0000256" key="1">
    <source>
        <dbReference type="PROSITE-ProRule" id="PRU00339"/>
    </source>
</evidence>
<dbReference type="EMBL" id="QJUP01000027">
    <property type="protein sequence ID" value="TBU91278.1"/>
    <property type="molecule type" value="Genomic_DNA"/>
</dbReference>
<dbReference type="InterPro" id="IPR002035">
    <property type="entry name" value="VWF_A"/>
</dbReference>
<dbReference type="OrthoDB" id="9807628at2"/>
<dbReference type="Proteomes" id="UP000292639">
    <property type="component" value="Unassembled WGS sequence"/>
</dbReference>
<dbReference type="AlphaFoldDB" id="A0A4Q9R172"/>
<accession>A0A4Q9R172</accession>
<organism evidence="5 6">
    <name type="scientific">Stutzerimonas kirkiae</name>
    <dbReference type="NCBI Taxonomy" id="2211392"/>
    <lineage>
        <taxon>Bacteria</taxon>
        <taxon>Pseudomonadati</taxon>
        <taxon>Pseudomonadota</taxon>
        <taxon>Gammaproteobacteria</taxon>
        <taxon>Pseudomonadales</taxon>
        <taxon>Pseudomonadaceae</taxon>
        <taxon>Stutzerimonas</taxon>
    </lineage>
</organism>
<feature type="compositionally biased region" description="Low complexity" evidence="2">
    <location>
        <begin position="491"/>
        <end position="508"/>
    </location>
</feature>
<feature type="transmembrane region" description="Helical" evidence="3">
    <location>
        <begin position="57"/>
        <end position="78"/>
    </location>
</feature>
<proteinExistence type="predicted"/>
<dbReference type="InterPro" id="IPR019734">
    <property type="entry name" value="TPR_rpt"/>
</dbReference>
<dbReference type="SMART" id="SM00028">
    <property type="entry name" value="TPR"/>
    <property type="match status" value="1"/>
</dbReference>
<dbReference type="SUPFAM" id="SSF53300">
    <property type="entry name" value="vWA-like"/>
    <property type="match status" value="1"/>
</dbReference>
<reference evidence="5 6" key="1">
    <citation type="submission" date="2018-06" db="EMBL/GenBank/DDBJ databases">
        <title>Three novel Pseudomonas species isolated from symptomatic oak.</title>
        <authorList>
            <person name="Bueno-Gonzalez V."/>
            <person name="Brady C."/>
        </authorList>
    </citation>
    <scope>NUCLEOTIDE SEQUENCE [LARGE SCALE GENOMIC DNA]</scope>
    <source>
        <strain evidence="5 6">P17C</strain>
    </source>
</reference>
<name>A0A4Q9R172_9GAMM</name>
<dbReference type="InterPro" id="IPR050768">
    <property type="entry name" value="UPF0353/GerABKA_families"/>
</dbReference>
<protein>
    <recommendedName>
        <fullName evidence="4">VWFA domain-containing protein</fullName>
    </recommendedName>
</protein>
<gene>
    <name evidence="5" type="ORF">DNJ96_16060</name>
</gene>
<evidence type="ECO:0000256" key="2">
    <source>
        <dbReference type="SAM" id="MobiDB-lite"/>
    </source>
</evidence>
<dbReference type="PROSITE" id="PS50005">
    <property type="entry name" value="TPR"/>
    <property type="match status" value="1"/>
</dbReference>
<evidence type="ECO:0000313" key="6">
    <source>
        <dbReference type="Proteomes" id="UP000292639"/>
    </source>
</evidence>
<comment type="caution">
    <text evidence="5">The sequence shown here is derived from an EMBL/GenBank/DDBJ whole genome shotgun (WGS) entry which is preliminary data.</text>
</comment>
<dbReference type="Pfam" id="PF00515">
    <property type="entry name" value="TPR_1"/>
    <property type="match status" value="1"/>
</dbReference>
<keyword evidence="3" id="KW-0472">Membrane</keyword>
<keyword evidence="3" id="KW-1133">Transmembrane helix</keyword>
<evidence type="ECO:0000259" key="4">
    <source>
        <dbReference type="Pfam" id="PF13519"/>
    </source>
</evidence>
<dbReference type="Gene3D" id="3.40.50.410">
    <property type="entry name" value="von Willebrand factor, type A domain"/>
    <property type="match status" value="1"/>
</dbReference>
<dbReference type="RefSeq" id="WP_131185531.1">
    <property type="nucleotide sequence ID" value="NZ_QJUO01000029.1"/>
</dbReference>
<feature type="compositionally biased region" description="Basic and acidic residues" evidence="2">
    <location>
        <begin position="541"/>
        <end position="558"/>
    </location>
</feature>
<sequence>MLPELLRPGWLMCLPLLGWVLWKLWHRQRKVGRWQRLIPQAFHGTLLTRGRLRNSRLPWITLGLAWLLACLALLGPSWQRIEQPSLQRADPLVVLLQTTPSMLAADVPPSRLVQARYKLIDLLRSRQDAQTAIIAYAGSAHTLVPLSDDLETARHLLDILHPQLMPEPGQRADLAVAQGLALIEQAAQGRGRLLLIGSSLAPREREGIARLLERQDSELLMLGIGTAQGAPVEQEDGNFLKNLDGSILIPRLDGDSLAAFIEGTGGHYQPAQLDNSDFERLGLLDARGRPLIREESASLSLWLDQGYWLLLPLLLLASCAGRRGWLFCLPLLLAAPPPAQALQWRDLWSRPDQQGQALLHAGRPAQAAEHFTDRRWRAHALHLAGDFGAAAQLLAESDEAIDHYNRGNALARAQSWPAAIEAYEQALELDPQLQQARYNKELLEELQRSQTTTLDEPQEPAAQDGDDMAAHSETSRMATSDDGEDEPAEEPTPTQAQEDAAAPTAAVPSEPPGTAAQPTSDEQEQALQQWLRQVPDNPGELLRRKFLYEQRKRQEPNR</sequence>
<feature type="repeat" description="TPR" evidence="1">
    <location>
        <begin position="400"/>
        <end position="433"/>
    </location>
</feature>
<feature type="region of interest" description="Disordered" evidence="2">
    <location>
        <begin position="448"/>
        <end position="558"/>
    </location>
</feature>
<evidence type="ECO:0000313" key="5">
    <source>
        <dbReference type="EMBL" id="TBU91278.1"/>
    </source>
</evidence>
<dbReference type="InterPro" id="IPR011990">
    <property type="entry name" value="TPR-like_helical_dom_sf"/>
</dbReference>